<evidence type="ECO:0000313" key="1">
    <source>
        <dbReference type="EMBL" id="NSJ48528.1"/>
    </source>
</evidence>
<organism evidence="1 2">
    <name type="scientific">Enterocloster aldenensis</name>
    <dbReference type="NCBI Taxonomy" id="358742"/>
    <lineage>
        <taxon>Bacteria</taxon>
        <taxon>Bacillati</taxon>
        <taxon>Bacillota</taxon>
        <taxon>Clostridia</taxon>
        <taxon>Lachnospirales</taxon>
        <taxon>Lachnospiraceae</taxon>
        <taxon>Enterocloster</taxon>
    </lineage>
</organism>
<sequence>MAVCGQAAPGRGSRRVQEVHHYADLFWNRKKYPRELEQYQKLAVLTALKAVESPRWTKYAQLVGQEDEEWLRLAAVGCKPHGRDVNG</sequence>
<keyword evidence="2" id="KW-1185">Reference proteome</keyword>
<reference evidence="1 2" key="1">
    <citation type="journal article" date="2020" name="Cell Host Microbe">
        <title>Functional and Genomic Variation between Human-Derived Isolates of Lachnospiraceae Reveals Inter- and Intra-Species Diversity.</title>
        <authorList>
            <person name="Sorbara M.T."/>
            <person name="Littmann E.R."/>
            <person name="Fontana E."/>
            <person name="Moody T.U."/>
            <person name="Kohout C.E."/>
            <person name="Gjonbalaj M."/>
            <person name="Eaton V."/>
            <person name="Seok R."/>
            <person name="Leiner I.M."/>
            <person name="Pamer E.G."/>
        </authorList>
    </citation>
    <scope>NUCLEOTIDE SEQUENCE [LARGE SCALE GENOMIC DNA]</scope>
    <source>
        <strain evidence="1 2">MSK.1.17</strain>
    </source>
</reference>
<accession>A0ABX2HGV9</accession>
<comment type="caution">
    <text evidence="1">The sequence shown here is derived from an EMBL/GenBank/DDBJ whole genome shotgun (WGS) entry which is preliminary data.</text>
</comment>
<dbReference type="EMBL" id="JAAITT010000008">
    <property type="protein sequence ID" value="NSJ48528.1"/>
    <property type="molecule type" value="Genomic_DNA"/>
</dbReference>
<dbReference type="Proteomes" id="UP000669239">
    <property type="component" value="Unassembled WGS sequence"/>
</dbReference>
<dbReference type="GeneID" id="97205529"/>
<dbReference type="RefSeq" id="WP_117562645.1">
    <property type="nucleotide sequence ID" value="NZ_BAABZL010000001.1"/>
</dbReference>
<proteinExistence type="predicted"/>
<gene>
    <name evidence="1" type="ORF">G5B36_07415</name>
</gene>
<name>A0ABX2HGV9_9FIRM</name>
<evidence type="ECO:0000313" key="2">
    <source>
        <dbReference type="Proteomes" id="UP000669239"/>
    </source>
</evidence>
<protein>
    <submittedName>
        <fullName evidence="1">Uncharacterized protein</fullName>
    </submittedName>
</protein>